<accession>M1WTE2</accession>
<name>M1WTE2_PSEP2</name>
<evidence type="ECO:0000313" key="1">
    <source>
        <dbReference type="EMBL" id="CCH49487.1"/>
    </source>
</evidence>
<reference evidence="1 2" key="1">
    <citation type="journal article" date="2013" name="PLoS ONE">
        <title>The first genomic and proteomic characterization of a deep-sea sulfate reducer: insights into the piezophilic lifestyle of Desulfovibrio piezophilus.</title>
        <authorList>
            <person name="Pradel N."/>
            <person name="Ji B."/>
            <person name="Gimenez G."/>
            <person name="Talla E."/>
            <person name="Lenoble P."/>
            <person name="Garel M."/>
            <person name="Tamburini C."/>
            <person name="Fourquet P."/>
            <person name="Lebrun R."/>
            <person name="Bertin P."/>
            <person name="Denis Y."/>
            <person name="Pophillat M."/>
            <person name="Barbe V."/>
            <person name="Ollivier B."/>
            <person name="Dolla A."/>
        </authorList>
    </citation>
    <scope>NUCLEOTIDE SEQUENCE [LARGE SCALE GENOMIC DNA]</scope>
    <source>
        <strain evidence="2">DSM 10523 / SB164P1</strain>
    </source>
</reference>
<reference evidence="2" key="2">
    <citation type="journal article" date="2013" name="Stand. Genomic Sci.">
        <title>Complete genome sequence of Desulfocapsa sulfexigens, a marine deltaproteobacterium specialized in disproportionating inorganic sulfur compounds.</title>
        <authorList>
            <person name="Finster K.W."/>
            <person name="Kjeldsen K.U."/>
            <person name="Kube M."/>
            <person name="Reinhardt R."/>
            <person name="Mussmann M."/>
            <person name="Amann R."/>
            <person name="Schreiber L."/>
        </authorList>
    </citation>
    <scope>NUCLEOTIDE SEQUENCE [LARGE SCALE GENOMIC DNA]</scope>
    <source>
        <strain evidence="2">DSM 10523 / SB164P1</strain>
    </source>
</reference>
<gene>
    <name evidence="1" type="ordered locus">BN4_12252</name>
</gene>
<protein>
    <submittedName>
        <fullName evidence="1">Uncharacterized protein</fullName>
    </submittedName>
</protein>
<sequence length="98" mass="10973">MKNSKKNINTISTFRGDNEFLFLALPDESCDVNLQFSSGPSKAQCYTSEFGEVFLKTTALVSVHFMETKRDDRVKLIPESVLELMCDCSEEVVGPDEA</sequence>
<dbReference type="AlphaFoldDB" id="M1WTE2"/>
<dbReference type="KEGG" id="dpi:BN4_12252"/>
<proteinExistence type="predicted"/>
<dbReference type="Proteomes" id="UP000011724">
    <property type="component" value="Chromosome"/>
</dbReference>
<dbReference type="RefSeq" id="WP_015415530.1">
    <property type="nucleotide sequence ID" value="NC_020409.1"/>
</dbReference>
<keyword evidence="2" id="KW-1185">Reference proteome</keyword>
<dbReference type="HOGENOM" id="CLU_2329197_0_0_7"/>
<dbReference type="BioCyc" id="DPIE1322246:BN4_RS11320-MONOMER"/>
<organism evidence="1 2">
    <name type="scientific">Pseudodesulfovibrio piezophilus (strain DSM 21447 / JCM 15486 / C1TLV30)</name>
    <name type="common">Desulfovibrio piezophilus</name>
    <dbReference type="NCBI Taxonomy" id="1322246"/>
    <lineage>
        <taxon>Bacteria</taxon>
        <taxon>Pseudomonadati</taxon>
        <taxon>Thermodesulfobacteriota</taxon>
        <taxon>Desulfovibrionia</taxon>
        <taxon>Desulfovibrionales</taxon>
        <taxon>Desulfovibrionaceae</taxon>
    </lineage>
</organism>
<evidence type="ECO:0000313" key="2">
    <source>
        <dbReference type="Proteomes" id="UP000011724"/>
    </source>
</evidence>
<dbReference type="EMBL" id="FO203427">
    <property type="protein sequence ID" value="CCH49487.1"/>
    <property type="molecule type" value="Genomic_DNA"/>
</dbReference>